<dbReference type="SUPFAM" id="SSF51735">
    <property type="entry name" value="NAD(P)-binding Rossmann-fold domains"/>
    <property type="match status" value="1"/>
</dbReference>
<organism evidence="2 3">
    <name type="scientific">Cutibacterium acnes</name>
    <name type="common">Propionibacterium acnes</name>
    <dbReference type="NCBI Taxonomy" id="1747"/>
    <lineage>
        <taxon>Bacteria</taxon>
        <taxon>Bacillati</taxon>
        <taxon>Actinomycetota</taxon>
        <taxon>Actinomycetes</taxon>
        <taxon>Propionibacteriales</taxon>
        <taxon>Propionibacteriaceae</taxon>
        <taxon>Cutibacterium</taxon>
    </lineage>
</organism>
<dbReference type="EMBL" id="MVCE01000002">
    <property type="protein sequence ID" value="PGF34867.1"/>
    <property type="molecule type" value="Genomic_DNA"/>
</dbReference>
<reference evidence="1 4" key="2">
    <citation type="submission" date="2018-08" db="EMBL/GenBank/DDBJ databases">
        <title>Genome sequencing of Cutibacterium acnes KCOM 1315.</title>
        <authorList>
            <person name="Kook J.-K."/>
            <person name="Park S.-N."/>
            <person name="Lim Y.K."/>
        </authorList>
    </citation>
    <scope>NUCLEOTIDE SEQUENCE [LARGE SCALE GENOMIC DNA]</scope>
    <source>
        <strain evidence="1 4">KCOM 1315</strain>
    </source>
</reference>
<dbReference type="AlphaFoldDB" id="A0A2B7JRG6"/>
<dbReference type="RefSeq" id="WP_002518775.1">
    <property type="nucleotide sequence ID" value="NZ_AP019664.1"/>
</dbReference>
<evidence type="ECO:0000313" key="1">
    <source>
        <dbReference type="EMBL" id="AXM06644.1"/>
    </source>
</evidence>
<dbReference type="InterPro" id="IPR036291">
    <property type="entry name" value="NAD(P)-bd_dom_sf"/>
</dbReference>
<dbReference type="EMBL" id="CP031442">
    <property type="protein sequence ID" value="AXM06644.1"/>
    <property type="molecule type" value="Genomic_DNA"/>
</dbReference>
<sequence length="51" mass="5407">MTAYRAVRRGADLRYGESEAVVATGAGSNILHFARAMGSDPIIAIDVKDGR</sequence>
<evidence type="ECO:0000313" key="4">
    <source>
        <dbReference type="Proteomes" id="UP000256621"/>
    </source>
</evidence>
<evidence type="ECO:0000313" key="3">
    <source>
        <dbReference type="Proteomes" id="UP000226191"/>
    </source>
</evidence>
<name>A0A2B7JRG6_CUTAC</name>
<reference evidence="2 3" key="1">
    <citation type="submission" date="2017-02" db="EMBL/GenBank/DDBJ databases">
        <title>Prevalence of linear plasmids in Cutibacterium acnes isolates obtained from cancerous prostatic tissue.</title>
        <authorList>
            <person name="Davidsson S."/>
            <person name="Bruggemann H."/>
        </authorList>
    </citation>
    <scope>NUCLEOTIDE SEQUENCE [LARGE SCALE GENOMIC DNA]</scope>
    <source>
        <strain evidence="2 3">11-78</strain>
    </source>
</reference>
<gene>
    <name evidence="2" type="ORF">B1B09_04390</name>
    <name evidence="1" type="ORF">DXN06_05415</name>
</gene>
<dbReference type="OrthoDB" id="334894at2"/>
<dbReference type="Proteomes" id="UP000226191">
    <property type="component" value="Unassembled WGS sequence"/>
</dbReference>
<accession>A0A2B7JRG6</accession>
<dbReference type="Proteomes" id="UP000256621">
    <property type="component" value="Chromosome"/>
</dbReference>
<protein>
    <submittedName>
        <fullName evidence="2">Alcohol dehydrogenase</fullName>
    </submittedName>
</protein>
<proteinExistence type="predicted"/>
<evidence type="ECO:0000313" key="2">
    <source>
        <dbReference type="EMBL" id="PGF34867.1"/>
    </source>
</evidence>
<dbReference type="GeneID" id="92856441"/>
<dbReference type="Gene3D" id="3.40.50.720">
    <property type="entry name" value="NAD(P)-binding Rossmann-like Domain"/>
    <property type="match status" value="1"/>
</dbReference>